<name>A0A0F9MVJ3_9ZZZZ</name>
<sequence length="77" mass="8880">MQILTAALKPTHREAGLYLEEGRRGVVYLMHDNEALADWPGRELTVDEIWKEADAFVANTIMLAAEDYWKHQRCLAH</sequence>
<dbReference type="AlphaFoldDB" id="A0A0F9MVJ3"/>
<organism evidence="1">
    <name type="scientific">marine sediment metagenome</name>
    <dbReference type="NCBI Taxonomy" id="412755"/>
    <lineage>
        <taxon>unclassified sequences</taxon>
        <taxon>metagenomes</taxon>
        <taxon>ecological metagenomes</taxon>
    </lineage>
</organism>
<accession>A0A0F9MVJ3</accession>
<protein>
    <submittedName>
        <fullName evidence="1">Uncharacterized protein</fullName>
    </submittedName>
</protein>
<dbReference type="EMBL" id="LAZR01005034">
    <property type="protein sequence ID" value="KKN03427.1"/>
    <property type="molecule type" value="Genomic_DNA"/>
</dbReference>
<reference evidence="1" key="1">
    <citation type="journal article" date="2015" name="Nature">
        <title>Complex archaea that bridge the gap between prokaryotes and eukaryotes.</title>
        <authorList>
            <person name="Spang A."/>
            <person name="Saw J.H."/>
            <person name="Jorgensen S.L."/>
            <person name="Zaremba-Niedzwiedzka K."/>
            <person name="Martijn J."/>
            <person name="Lind A.E."/>
            <person name="van Eijk R."/>
            <person name="Schleper C."/>
            <person name="Guy L."/>
            <person name="Ettema T.J."/>
        </authorList>
    </citation>
    <scope>NUCLEOTIDE SEQUENCE</scope>
</reference>
<comment type="caution">
    <text evidence="1">The sequence shown here is derived from an EMBL/GenBank/DDBJ whole genome shotgun (WGS) entry which is preliminary data.</text>
</comment>
<evidence type="ECO:0000313" key="1">
    <source>
        <dbReference type="EMBL" id="KKN03427.1"/>
    </source>
</evidence>
<proteinExistence type="predicted"/>
<gene>
    <name evidence="1" type="ORF">LCGC14_1107780</name>
</gene>